<gene>
    <name evidence="1" type="ORF">FKW77_006332</name>
</gene>
<dbReference type="AlphaFoldDB" id="A0A517KWK2"/>
<name>A0A517KWK2_9PEZI</name>
<accession>A0A517KWK2</accession>
<dbReference type="OrthoDB" id="3908274at2759"/>
<protein>
    <submittedName>
        <fullName evidence="1">Uncharacterized protein</fullName>
    </submittedName>
</protein>
<sequence>MNRFCPRNIFKFPCPPGRRYVHGADCPSPDRHLARRVALPVALSIATGSYALFALTPLSRPDTNDGIFSEWNFPAVRWRYSPKLVSGEPLDVVEADWASVSVVTLADVEAALMKLVFAWIDAHPVNPDSRNAHRGRFKGFEIIAALAACQLARREFISMETARLMHPGCEDISKHVSETEEAVWRFLAEKNPEVCDVSQVSDEVKIACLAAIVVEALQHTCGIVALNELIPIDTAEKEEKEEEILLRSSYWKGSRPAERIIISSFMCLAVELVDKTEVWEEARELGYEASFGQGLRFVEGWAALIVILLRLTRREIQRGMAEIVSV</sequence>
<dbReference type="Proteomes" id="UP000316270">
    <property type="component" value="Chromosome 1"/>
</dbReference>
<organism evidence="1 2">
    <name type="scientific">Venturia effusa</name>
    <dbReference type="NCBI Taxonomy" id="50376"/>
    <lineage>
        <taxon>Eukaryota</taxon>
        <taxon>Fungi</taxon>
        <taxon>Dikarya</taxon>
        <taxon>Ascomycota</taxon>
        <taxon>Pezizomycotina</taxon>
        <taxon>Dothideomycetes</taxon>
        <taxon>Pleosporomycetidae</taxon>
        <taxon>Venturiales</taxon>
        <taxon>Venturiaceae</taxon>
        <taxon>Venturia</taxon>
    </lineage>
</organism>
<evidence type="ECO:0000313" key="1">
    <source>
        <dbReference type="EMBL" id="QDS67763.1"/>
    </source>
</evidence>
<reference evidence="1 2" key="1">
    <citation type="submission" date="2019-07" db="EMBL/GenBank/DDBJ databases">
        <title>Finished genome of Venturia effusa.</title>
        <authorList>
            <person name="Young C.A."/>
            <person name="Cox M.P."/>
            <person name="Ganley A.R.D."/>
            <person name="David W.J."/>
        </authorList>
    </citation>
    <scope>NUCLEOTIDE SEQUENCE [LARGE SCALE GENOMIC DNA]</scope>
    <source>
        <strain evidence="2">albino</strain>
    </source>
</reference>
<dbReference type="EMBL" id="CP042185">
    <property type="protein sequence ID" value="QDS67763.1"/>
    <property type="molecule type" value="Genomic_DNA"/>
</dbReference>
<proteinExistence type="predicted"/>
<evidence type="ECO:0000313" key="2">
    <source>
        <dbReference type="Proteomes" id="UP000316270"/>
    </source>
</evidence>
<keyword evidence="2" id="KW-1185">Reference proteome</keyword>